<dbReference type="KEGG" id="fbl:Fbal_0525"/>
<accession>E1SPS5</accession>
<evidence type="ECO:0000256" key="1">
    <source>
        <dbReference type="SAM" id="SignalP"/>
    </source>
</evidence>
<dbReference type="RefSeq" id="WP_013344045.1">
    <property type="nucleotide sequence ID" value="NC_014541.1"/>
</dbReference>
<protein>
    <recommendedName>
        <fullName evidence="4">Salt-induced outer membrane protein</fullName>
    </recommendedName>
</protein>
<dbReference type="EMBL" id="CP002209">
    <property type="protein sequence ID" value="ADN74739.1"/>
    <property type="molecule type" value="Genomic_DNA"/>
</dbReference>
<dbReference type="GeneID" id="67180770"/>
<dbReference type="InterPro" id="IPR007433">
    <property type="entry name" value="DUF481"/>
</dbReference>
<keyword evidence="1" id="KW-0732">Signal</keyword>
<evidence type="ECO:0008006" key="4">
    <source>
        <dbReference type="Google" id="ProtNLM"/>
    </source>
</evidence>
<reference evidence="2 3" key="1">
    <citation type="journal article" date="2010" name="Stand. Genomic Sci.">
        <title>Complete genome sequence of Ferrimonas balearica type strain (PAT).</title>
        <authorList>
            <person name="Nolan M."/>
            <person name="Sikorski J."/>
            <person name="Davenport K."/>
            <person name="Lucas S."/>
            <person name="Glavina Del Rio T."/>
            <person name="Tice H."/>
            <person name="Cheng J."/>
            <person name="Goodwin L."/>
            <person name="Pitluck S."/>
            <person name="Liolios K."/>
            <person name="Ivanova N."/>
            <person name="Mavromatis K."/>
            <person name="Ovchinnikova G."/>
            <person name="Pati A."/>
            <person name="Chen A."/>
            <person name="Palaniappan K."/>
            <person name="Land M."/>
            <person name="Hauser L."/>
            <person name="Chang Y."/>
            <person name="Jeffries C."/>
            <person name="Tapia R."/>
            <person name="Brettin T."/>
            <person name="Detter J."/>
            <person name="Han C."/>
            <person name="Yasawong M."/>
            <person name="Rohde M."/>
            <person name="Tindall B."/>
            <person name="Goker M."/>
            <person name="Woyke T."/>
            <person name="Bristow J."/>
            <person name="Eisen J."/>
            <person name="Markowitz V."/>
            <person name="Hugenholtz P."/>
            <person name="Kyrpides N."/>
            <person name="Klenk H."/>
            <person name="Lapidus A."/>
        </authorList>
    </citation>
    <scope>NUCLEOTIDE SEQUENCE [LARGE SCALE GENOMIC DNA]</scope>
    <source>
        <strain evidence="3">DSM 9799 / CCM 4581 / KCTC 23876 / PAT</strain>
    </source>
</reference>
<keyword evidence="3" id="KW-1185">Reference proteome</keyword>
<dbReference type="AlphaFoldDB" id="E1SPS5"/>
<dbReference type="STRING" id="550540.Fbal_0525"/>
<dbReference type="eggNOG" id="COG3137">
    <property type="taxonomic scope" value="Bacteria"/>
</dbReference>
<feature type="signal peptide" evidence="1">
    <location>
        <begin position="1"/>
        <end position="19"/>
    </location>
</feature>
<organism evidence="2 3">
    <name type="scientific">Ferrimonas balearica (strain DSM 9799 / CCM 4581 / KCTC 23876 / PAT)</name>
    <dbReference type="NCBI Taxonomy" id="550540"/>
    <lineage>
        <taxon>Bacteria</taxon>
        <taxon>Pseudomonadati</taxon>
        <taxon>Pseudomonadota</taxon>
        <taxon>Gammaproteobacteria</taxon>
        <taxon>Alteromonadales</taxon>
        <taxon>Ferrimonadaceae</taxon>
        <taxon>Ferrimonas</taxon>
    </lineage>
</organism>
<gene>
    <name evidence="2" type="ordered locus">Fbal_0525</name>
</gene>
<evidence type="ECO:0000313" key="2">
    <source>
        <dbReference type="EMBL" id="ADN74739.1"/>
    </source>
</evidence>
<dbReference type="OrthoDB" id="7625761at2"/>
<proteinExistence type="predicted"/>
<name>E1SPS5_FERBD</name>
<evidence type="ECO:0000313" key="3">
    <source>
        <dbReference type="Proteomes" id="UP000006683"/>
    </source>
</evidence>
<dbReference type="Proteomes" id="UP000006683">
    <property type="component" value="Chromosome"/>
</dbReference>
<feature type="chain" id="PRO_5003151728" description="Salt-induced outer membrane protein" evidence="1">
    <location>
        <begin position="20"/>
        <end position="249"/>
    </location>
</feature>
<sequence>MNRPLLYLPALLFSAPSLALVPPNYSDPPTDLDAEVELGMQYNSGNTNSANFNTRGKLVYDTENARQEAVARAYFAADDEKTTAEQYQLQYQSDYKLEGTQYLYGRGDMLWDRFGSYLKQFTYSFGYGYTPLDAKRTKVTLEVGAGYRYNEANLSNSDDMSDPTNDEGIVRLASKLEHRLQEYTTFNADASVETGNRNTIANLNLAYRNQFWADLALKVGFDIKYTDKVPVGTENHDVVSTVNLIYSFR</sequence>
<dbReference type="Pfam" id="PF04338">
    <property type="entry name" value="DUF481"/>
    <property type="match status" value="1"/>
</dbReference>
<dbReference type="HOGENOM" id="CLU_058997_5_1_6"/>